<gene>
    <name evidence="4" type="ORF">GT718_15255</name>
</gene>
<evidence type="ECO:0000256" key="1">
    <source>
        <dbReference type="ARBA" id="ARBA00022676"/>
    </source>
</evidence>
<reference evidence="4 5" key="1">
    <citation type="journal article" date="2019" name="Nat. Med.">
        <title>A library of human gut bacterial isolates paired with longitudinal multiomics data enables mechanistic microbiome research.</title>
        <authorList>
            <person name="Poyet M."/>
            <person name="Groussin M."/>
            <person name="Gibbons S.M."/>
            <person name="Avila-Pacheco J."/>
            <person name="Jiang X."/>
            <person name="Kearney S.M."/>
            <person name="Perrotta A.R."/>
            <person name="Berdy B."/>
            <person name="Zhao S."/>
            <person name="Lieberman T.D."/>
            <person name="Swanson P.K."/>
            <person name="Smith M."/>
            <person name="Roesemann S."/>
            <person name="Alexander J.E."/>
            <person name="Rich S.A."/>
            <person name="Livny J."/>
            <person name="Vlamakis H."/>
            <person name="Clish C."/>
            <person name="Bullock K."/>
            <person name="Deik A."/>
            <person name="Scott J."/>
            <person name="Pierce K.A."/>
            <person name="Xavier R.J."/>
            <person name="Alm E.J."/>
        </authorList>
    </citation>
    <scope>NUCLEOTIDE SEQUENCE [LARGE SCALE GENOMIC DNA]</scope>
    <source>
        <strain evidence="4 5">BIOML-A1</strain>
    </source>
</reference>
<keyword evidence="1" id="KW-0328">Glycosyltransferase</keyword>
<sequence>MNEELISIIVPVYNVEAYIHQCIKSIIEQSYKNLEIILVDDGSKDKSGKICDDYARKDKRIKVIHKKNGGLSDSRNAGITVATGKYIAFVDSDDWIEKNMYEKMYNECEKFGADICICGFFREYKDKTISECNFGERVYDTESALEELIKGRVIKDHAGTKLYKRFLWDNVEYPVGKVYEDIRTTYKIIQKSKMVCLLPDSMYHYRQRKGSIARSGFSEQKIEWLEAVKEMEANIKKNTSEYDEVLYKRIMEVECSLLREYFLYSTEEQLKKNYLLGKKIYLDIRKNRRIFWNRNTTKVFKLISLMSYFPMGVTAKIFKSNAMKQYIEKKYVYYV</sequence>
<organism evidence="4 5">
    <name type="scientific">Blautia massiliensis</name>
    <name type="common">ex Durand et al. 2017</name>
    <dbReference type="NCBI Taxonomy" id="1737424"/>
    <lineage>
        <taxon>Bacteria</taxon>
        <taxon>Bacillati</taxon>
        <taxon>Bacillota</taxon>
        <taxon>Clostridia</taxon>
        <taxon>Lachnospirales</taxon>
        <taxon>Lachnospiraceae</taxon>
        <taxon>Blautia</taxon>
    </lineage>
</organism>
<dbReference type="Gene3D" id="3.90.550.10">
    <property type="entry name" value="Spore Coat Polysaccharide Biosynthesis Protein SpsA, Chain A"/>
    <property type="match status" value="1"/>
</dbReference>
<evidence type="ECO:0000256" key="2">
    <source>
        <dbReference type="ARBA" id="ARBA00022679"/>
    </source>
</evidence>
<dbReference type="Pfam" id="PF00535">
    <property type="entry name" value="Glycos_transf_2"/>
    <property type="match status" value="1"/>
</dbReference>
<name>A0ABW9X6J6_9FIRM</name>
<dbReference type="PANTHER" id="PTHR22916">
    <property type="entry name" value="GLYCOSYLTRANSFERASE"/>
    <property type="match status" value="1"/>
</dbReference>
<dbReference type="InterPro" id="IPR029044">
    <property type="entry name" value="Nucleotide-diphossugar_trans"/>
</dbReference>
<dbReference type="RefSeq" id="WP_129975962.1">
    <property type="nucleotide sequence ID" value="NZ_JAFIKS010000027.1"/>
</dbReference>
<dbReference type="SUPFAM" id="SSF53448">
    <property type="entry name" value="Nucleotide-diphospho-sugar transferases"/>
    <property type="match status" value="1"/>
</dbReference>
<dbReference type="CDD" id="cd00761">
    <property type="entry name" value="Glyco_tranf_GTA_type"/>
    <property type="match status" value="1"/>
</dbReference>
<keyword evidence="5" id="KW-1185">Reference proteome</keyword>
<feature type="domain" description="Glycosyltransferase 2-like" evidence="3">
    <location>
        <begin position="7"/>
        <end position="128"/>
    </location>
</feature>
<evidence type="ECO:0000259" key="3">
    <source>
        <dbReference type="Pfam" id="PF00535"/>
    </source>
</evidence>
<dbReference type="EMBL" id="WWVW01000035">
    <property type="protein sequence ID" value="MZL78674.1"/>
    <property type="molecule type" value="Genomic_DNA"/>
</dbReference>
<proteinExistence type="predicted"/>
<comment type="caution">
    <text evidence="4">The sequence shown here is derived from an EMBL/GenBank/DDBJ whole genome shotgun (WGS) entry which is preliminary data.</text>
</comment>
<evidence type="ECO:0000313" key="4">
    <source>
        <dbReference type="EMBL" id="MZL78674.1"/>
    </source>
</evidence>
<accession>A0ABW9X6J6</accession>
<dbReference type="InterPro" id="IPR001173">
    <property type="entry name" value="Glyco_trans_2-like"/>
</dbReference>
<protein>
    <submittedName>
        <fullName evidence="4">Glycosyltransferase</fullName>
    </submittedName>
</protein>
<dbReference type="PANTHER" id="PTHR22916:SF51">
    <property type="entry name" value="GLYCOSYLTRANSFERASE EPSH-RELATED"/>
    <property type="match status" value="1"/>
</dbReference>
<evidence type="ECO:0000313" key="5">
    <source>
        <dbReference type="Proteomes" id="UP000452293"/>
    </source>
</evidence>
<keyword evidence="2" id="KW-0808">Transferase</keyword>
<dbReference type="Proteomes" id="UP000452293">
    <property type="component" value="Unassembled WGS sequence"/>
</dbReference>